<proteinExistence type="predicted"/>
<protein>
    <submittedName>
        <fullName evidence="1">Uncharacterized protein</fullName>
    </submittedName>
</protein>
<accession>A0ACC1QG68</accession>
<evidence type="ECO:0000313" key="2">
    <source>
        <dbReference type="Proteomes" id="UP001148737"/>
    </source>
</evidence>
<organism evidence="1 2">
    <name type="scientific">Lecanicillium saksenae</name>
    <dbReference type="NCBI Taxonomy" id="468837"/>
    <lineage>
        <taxon>Eukaryota</taxon>
        <taxon>Fungi</taxon>
        <taxon>Dikarya</taxon>
        <taxon>Ascomycota</taxon>
        <taxon>Pezizomycotina</taxon>
        <taxon>Sordariomycetes</taxon>
        <taxon>Hypocreomycetidae</taxon>
        <taxon>Hypocreales</taxon>
        <taxon>Cordycipitaceae</taxon>
        <taxon>Lecanicillium</taxon>
    </lineage>
</organism>
<name>A0ACC1QG68_9HYPO</name>
<gene>
    <name evidence="1" type="ORF">NLG97_g9972</name>
</gene>
<sequence>MHAAYQIHEAVHRPHRTTRRQDSSYTVRIYFNVITVNDTLKGGNVPQETIDDQLEILNAAYENAGFTFVADDAVYTENEDWRKIVQRGDNEYAMMSSLRQGDYSELNIYITTIAPEPDGSVTLAYATLPDKASERAFQVDGIVLDANTLPGVAEPPYNKGITLVHEAGHWLGLLHTFERGNGTAADDELAGCKGDGDFVQDTPAEASAAFGCQIDRDTCTGQLEEDNTTSDPGPDPIHNYMDYGDDECLNTFTDGQAQRMQTAYLNSRINYEQGDDDETFDPEPPGPPHGG</sequence>
<dbReference type="EMBL" id="JANAKD010002263">
    <property type="protein sequence ID" value="KAJ3474140.1"/>
    <property type="molecule type" value="Genomic_DNA"/>
</dbReference>
<dbReference type="Proteomes" id="UP001148737">
    <property type="component" value="Unassembled WGS sequence"/>
</dbReference>
<comment type="caution">
    <text evidence="1">The sequence shown here is derived from an EMBL/GenBank/DDBJ whole genome shotgun (WGS) entry which is preliminary data.</text>
</comment>
<reference evidence="1" key="1">
    <citation type="submission" date="2022-07" db="EMBL/GenBank/DDBJ databases">
        <title>Genome Sequence of Lecanicillium saksenae.</title>
        <authorList>
            <person name="Buettner E."/>
        </authorList>
    </citation>
    <scope>NUCLEOTIDE SEQUENCE</scope>
    <source>
        <strain evidence="1">VT-O1</strain>
    </source>
</reference>
<evidence type="ECO:0000313" key="1">
    <source>
        <dbReference type="EMBL" id="KAJ3474140.1"/>
    </source>
</evidence>
<keyword evidence="2" id="KW-1185">Reference proteome</keyword>